<dbReference type="FunFam" id="1.10.472.10:FF:000013">
    <property type="entry name" value="Cyclin A1"/>
    <property type="match status" value="1"/>
</dbReference>
<dbReference type="InterPro" id="IPR013763">
    <property type="entry name" value="Cyclin-like_dom"/>
</dbReference>
<keyword evidence="9" id="KW-1185">Reference proteome</keyword>
<evidence type="ECO:0000259" key="7">
    <source>
        <dbReference type="SMART" id="SM01332"/>
    </source>
</evidence>
<dbReference type="Pfam" id="PF00134">
    <property type="entry name" value="Cyclin_N"/>
    <property type="match status" value="1"/>
</dbReference>
<dbReference type="SMART" id="SM00385">
    <property type="entry name" value="CYCLIN"/>
    <property type="match status" value="3"/>
</dbReference>
<dbReference type="Pfam" id="PF02984">
    <property type="entry name" value="Cyclin_C"/>
    <property type="match status" value="1"/>
</dbReference>
<dbReference type="InterPro" id="IPR036915">
    <property type="entry name" value="Cyclin-like_sf"/>
</dbReference>
<keyword evidence="4" id="KW-0131">Cell cycle</keyword>
<protein>
    <submittedName>
        <fullName evidence="8">Uncharacterized protein</fullName>
    </submittedName>
</protein>
<dbReference type="InterPro" id="IPR046965">
    <property type="entry name" value="Cyclin_A/B-like"/>
</dbReference>
<reference evidence="8 9" key="1">
    <citation type="submission" date="2013-09" db="EMBL/GenBank/DDBJ databases">
        <title>Corchorus capsularis genome sequencing.</title>
        <authorList>
            <person name="Alam M."/>
            <person name="Haque M.S."/>
            <person name="Islam M.S."/>
            <person name="Emdad E.M."/>
            <person name="Islam M.M."/>
            <person name="Ahmed B."/>
            <person name="Halim A."/>
            <person name="Hossen Q.M.M."/>
            <person name="Hossain M.Z."/>
            <person name="Ahmed R."/>
            <person name="Khan M.M."/>
            <person name="Islam R."/>
            <person name="Rashid M.M."/>
            <person name="Khan S.A."/>
            <person name="Rahman M.S."/>
            <person name="Alam M."/>
        </authorList>
    </citation>
    <scope>NUCLEOTIDE SEQUENCE [LARGE SCALE GENOMIC DNA]</scope>
    <source>
        <strain evidence="9">cv. CVL-1</strain>
        <tissue evidence="8">Whole seedling</tissue>
    </source>
</reference>
<proteinExistence type="inferred from homology"/>
<comment type="similarity">
    <text evidence="1">Belongs to the cyclin family. Cyclin AB subfamily.</text>
</comment>
<dbReference type="AlphaFoldDB" id="A0A1R3HUQ5"/>
<name>A0A1R3HUQ5_COCAP</name>
<keyword evidence="2" id="KW-0132">Cell division</keyword>
<dbReference type="SMART" id="SM01332">
    <property type="entry name" value="Cyclin_C"/>
    <property type="match status" value="2"/>
</dbReference>
<dbReference type="SUPFAM" id="SSF47954">
    <property type="entry name" value="Cyclin-like"/>
    <property type="match status" value="3"/>
</dbReference>
<evidence type="ECO:0000256" key="4">
    <source>
        <dbReference type="ARBA" id="ARBA00023306"/>
    </source>
</evidence>
<dbReference type="InterPro" id="IPR048258">
    <property type="entry name" value="Cyclins_cyclin-box"/>
</dbReference>
<dbReference type="GO" id="GO:0051301">
    <property type="term" value="P:cell division"/>
    <property type="evidence" value="ECO:0007669"/>
    <property type="project" value="UniProtKB-KW"/>
</dbReference>
<evidence type="ECO:0000256" key="5">
    <source>
        <dbReference type="RuleBase" id="RU000383"/>
    </source>
</evidence>
<feature type="domain" description="Cyclin-like" evidence="6">
    <location>
        <begin position="173"/>
        <end position="261"/>
    </location>
</feature>
<dbReference type="FunFam" id="1.10.472.10:FF:000001">
    <property type="entry name" value="G2/mitotic-specific cyclin"/>
    <property type="match status" value="1"/>
</dbReference>
<evidence type="ECO:0000313" key="9">
    <source>
        <dbReference type="Proteomes" id="UP000188268"/>
    </source>
</evidence>
<dbReference type="GO" id="GO:0016538">
    <property type="term" value="F:cyclin-dependent protein serine/threonine kinase regulator activity"/>
    <property type="evidence" value="ECO:0007669"/>
    <property type="project" value="InterPro"/>
</dbReference>
<dbReference type="Gramene" id="OMO73970">
    <property type="protein sequence ID" value="OMO73970"/>
    <property type="gene ID" value="CCACVL1_17050"/>
</dbReference>
<feature type="domain" description="Cyclin C-terminal" evidence="7">
    <location>
        <begin position="181"/>
        <end position="290"/>
    </location>
</feature>
<dbReference type="InterPro" id="IPR006671">
    <property type="entry name" value="Cyclin_N"/>
</dbReference>
<dbReference type="Proteomes" id="UP000188268">
    <property type="component" value="Unassembled WGS sequence"/>
</dbReference>
<keyword evidence="3 5" id="KW-0195">Cyclin</keyword>
<dbReference type="OrthoDB" id="5590282at2759"/>
<evidence type="ECO:0000259" key="6">
    <source>
        <dbReference type="SMART" id="SM00385"/>
    </source>
</evidence>
<accession>A0A1R3HUQ5</accession>
<dbReference type="PROSITE" id="PS00292">
    <property type="entry name" value="CYCLINS"/>
    <property type="match status" value="1"/>
</dbReference>
<dbReference type="EMBL" id="AWWV01011147">
    <property type="protein sequence ID" value="OMO73970.1"/>
    <property type="molecule type" value="Genomic_DNA"/>
</dbReference>
<feature type="domain" description="Cyclin-like" evidence="6">
    <location>
        <begin position="84"/>
        <end position="155"/>
    </location>
</feature>
<evidence type="ECO:0000256" key="1">
    <source>
        <dbReference type="ARBA" id="ARBA00006955"/>
    </source>
</evidence>
<sequence>MREILIDWLMEVAEEYKLVSDTVYLTVSYIDRFLSSHSINRDKLQLLGVSCMLIASKYEEITPPRADDFCYMTDNCYTKEEHEDLQVEFLSCYIAELCLLDYEFVQFLPSVVASAALFFSRFMIKQHRHPWSKALECYSGYEPSELEECVLAIHGLYLRRNLSSGLTQKYLQHKIFIDSKVFYAPQHEDNLQVDFLSCYIAELCLLDYEFVQFLPSVVASAAFFFSRFIIEQHKHPWSKALECCTGYKPSELEECVLAIHSLYLRRNLSSAVTQKYLKPRFKAVAALSAPSEVPQRYFETAHE</sequence>
<organism evidence="8 9">
    <name type="scientific">Corchorus capsularis</name>
    <name type="common">Jute</name>
    <dbReference type="NCBI Taxonomy" id="210143"/>
    <lineage>
        <taxon>Eukaryota</taxon>
        <taxon>Viridiplantae</taxon>
        <taxon>Streptophyta</taxon>
        <taxon>Embryophyta</taxon>
        <taxon>Tracheophyta</taxon>
        <taxon>Spermatophyta</taxon>
        <taxon>Magnoliopsida</taxon>
        <taxon>eudicotyledons</taxon>
        <taxon>Gunneridae</taxon>
        <taxon>Pentapetalae</taxon>
        <taxon>rosids</taxon>
        <taxon>malvids</taxon>
        <taxon>Malvales</taxon>
        <taxon>Malvaceae</taxon>
        <taxon>Grewioideae</taxon>
        <taxon>Apeibeae</taxon>
        <taxon>Corchorus</taxon>
    </lineage>
</organism>
<dbReference type="Gene3D" id="1.10.472.10">
    <property type="entry name" value="Cyclin-like"/>
    <property type="match status" value="2"/>
</dbReference>
<comment type="caution">
    <text evidence="8">The sequence shown here is derived from an EMBL/GenBank/DDBJ whole genome shotgun (WGS) entry which is preliminary data.</text>
</comment>
<gene>
    <name evidence="8" type="ORF">CCACVL1_17050</name>
</gene>
<feature type="domain" description="Cyclin C-terminal" evidence="7">
    <location>
        <begin position="24"/>
        <end position="179"/>
    </location>
</feature>
<dbReference type="InterPro" id="IPR004367">
    <property type="entry name" value="Cyclin_C-dom"/>
</dbReference>
<evidence type="ECO:0000313" key="8">
    <source>
        <dbReference type="EMBL" id="OMO73970.1"/>
    </source>
</evidence>
<dbReference type="PIRSF" id="PIRSF001771">
    <property type="entry name" value="Cyclin_A_B_D_E"/>
    <property type="match status" value="1"/>
</dbReference>
<evidence type="ECO:0000256" key="2">
    <source>
        <dbReference type="ARBA" id="ARBA00022618"/>
    </source>
</evidence>
<dbReference type="InterPro" id="IPR039361">
    <property type="entry name" value="Cyclin"/>
</dbReference>
<feature type="domain" description="Cyclin-like" evidence="6">
    <location>
        <begin position="7"/>
        <end position="83"/>
    </location>
</feature>
<evidence type="ECO:0000256" key="3">
    <source>
        <dbReference type="ARBA" id="ARBA00023127"/>
    </source>
</evidence>
<dbReference type="PANTHER" id="PTHR10177">
    <property type="entry name" value="CYCLINS"/>
    <property type="match status" value="1"/>
</dbReference>
<dbReference type="STRING" id="210143.A0A1R3HUQ5"/>
<dbReference type="GO" id="GO:0044772">
    <property type="term" value="P:mitotic cell cycle phase transition"/>
    <property type="evidence" value="ECO:0007669"/>
    <property type="project" value="InterPro"/>
</dbReference>